<dbReference type="NCBIfam" id="TIGR01080">
    <property type="entry name" value="rplX_A_E"/>
    <property type="match status" value="1"/>
</dbReference>
<reference evidence="6 10" key="4">
    <citation type="submission" date="2018-10" db="EMBL/GenBank/DDBJ databases">
        <title>Cultivation of a novel Methanohalophilus strain from Kebrit Deep of the Red Sea and a genomic comparison of members of the genus Methanohalophilus.</title>
        <authorList>
            <person name="Guan Y."/>
            <person name="Ngugi D.K."/>
            <person name="Stingl U."/>
        </authorList>
    </citation>
    <scope>NUCLEOTIDE SEQUENCE [LARGE SCALE GENOMIC DNA]</scope>
    <source>
        <strain evidence="6 10">DSM 7471</strain>
    </source>
</reference>
<organism evidence="5 8">
    <name type="scientific">Methanohalophilus portucalensis FDF-1</name>
    <dbReference type="NCBI Taxonomy" id="523843"/>
    <lineage>
        <taxon>Archaea</taxon>
        <taxon>Methanobacteriati</taxon>
        <taxon>Methanobacteriota</taxon>
        <taxon>Stenosarchaea group</taxon>
        <taxon>Methanomicrobia</taxon>
        <taxon>Methanosarcinales</taxon>
        <taxon>Methanosarcinaceae</taxon>
        <taxon>Methanohalophilus</taxon>
    </lineage>
</organism>
<dbReference type="Proteomes" id="UP000193969">
    <property type="component" value="Unassembled WGS sequence"/>
</dbReference>
<dbReference type="InterPro" id="IPR005825">
    <property type="entry name" value="Ribosomal_uL24_CS"/>
</dbReference>
<evidence type="ECO:0000256" key="2">
    <source>
        <dbReference type="ARBA" id="ARBA00022980"/>
    </source>
</evidence>
<comment type="subunit">
    <text evidence="4">Part of the 50S ribosomal subunit.</text>
</comment>
<evidence type="ECO:0000256" key="3">
    <source>
        <dbReference type="ARBA" id="ARBA00023274"/>
    </source>
</evidence>
<name>A0A1L9C4B3_9EURY</name>
<dbReference type="SUPFAM" id="SSF50104">
    <property type="entry name" value="Translation proteins SH3-like domain"/>
    <property type="match status" value="1"/>
</dbReference>
<dbReference type="PANTHER" id="PTHR11143">
    <property type="entry name" value="60S RIBOSOMAL PROTEIN L26 FAMILY MEMBER"/>
    <property type="match status" value="1"/>
</dbReference>
<reference evidence="9" key="2">
    <citation type="submission" date="2017-04" db="EMBL/GenBank/DDBJ databases">
        <authorList>
            <person name="Varghese N."/>
            <person name="Submissions S."/>
        </authorList>
    </citation>
    <scope>NUCLEOTIDE SEQUENCE [LARGE SCALE GENOMIC DNA]</scope>
    <source>
        <strain evidence="9">FDF-1</strain>
    </source>
</reference>
<evidence type="ECO:0000313" key="7">
    <source>
        <dbReference type="EMBL" id="SMH41826.1"/>
    </source>
</evidence>
<keyword evidence="3 4" id="KW-0687">Ribonucleoprotein</keyword>
<dbReference type="PROSITE" id="PS01108">
    <property type="entry name" value="RIBOSOMAL_L24"/>
    <property type="match status" value="1"/>
</dbReference>
<dbReference type="InterPro" id="IPR041988">
    <property type="entry name" value="Ribosomal_uL24_KOW"/>
</dbReference>
<dbReference type="EMBL" id="JWTK01000003">
    <property type="protein sequence ID" value="OJH49311.1"/>
    <property type="molecule type" value="Genomic_DNA"/>
</dbReference>
<keyword evidence="4" id="KW-0694">RNA-binding</keyword>
<dbReference type="GO" id="GO:0019843">
    <property type="term" value="F:rRNA binding"/>
    <property type="evidence" value="ECO:0007669"/>
    <property type="project" value="UniProtKB-UniRule"/>
</dbReference>
<accession>A0A1L9C4B3</accession>
<evidence type="ECO:0000256" key="1">
    <source>
        <dbReference type="ARBA" id="ARBA00010618"/>
    </source>
</evidence>
<keyword evidence="2 4" id="KW-0689">Ribosomal protein</keyword>
<dbReference type="EMBL" id="RJJH01000010">
    <property type="protein sequence ID" value="RNI11577.1"/>
    <property type="molecule type" value="Genomic_DNA"/>
</dbReference>
<dbReference type="OrthoDB" id="10899at2157"/>
<dbReference type="GO" id="GO:0006412">
    <property type="term" value="P:translation"/>
    <property type="evidence" value="ECO:0007669"/>
    <property type="project" value="UniProtKB-UniRule"/>
</dbReference>
<comment type="similarity">
    <text evidence="1 4">Belongs to the universal ribosomal protein uL24 family.</text>
</comment>
<reference evidence="7" key="3">
    <citation type="submission" date="2017-04" db="EMBL/GenBank/DDBJ databases">
        <authorList>
            <person name="Afonso C.L."/>
            <person name="Miller P.J."/>
            <person name="Scott M.A."/>
            <person name="Spackman E."/>
            <person name="Goraichik I."/>
            <person name="Dimitrov K.M."/>
            <person name="Suarez D.L."/>
            <person name="Swayne D.E."/>
        </authorList>
    </citation>
    <scope>NUCLEOTIDE SEQUENCE [LARGE SCALE GENOMIC DNA]</scope>
    <source>
        <strain evidence="7">FDF-1</strain>
    </source>
</reference>
<evidence type="ECO:0000313" key="6">
    <source>
        <dbReference type="EMBL" id="RNI11577.1"/>
    </source>
</evidence>
<dbReference type="CDD" id="cd06089">
    <property type="entry name" value="KOW_RPL26"/>
    <property type="match status" value="1"/>
</dbReference>
<evidence type="ECO:0000313" key="5">
    <source>
        <dbReference type="EMBL" id="OJH49311.1"/>
    </source>
</evidence>
<keyword evidence="9" id="KW-1185">Reference proteome</keyword>
<dbReference type="RefSeq" id="WP_072359990.1">
    <property type="nucleotide sequence ID" value="NZ_FXBN01000003.1"/>
</dbReference>
<reference evidence="5 8" key="1">
    <citation type="submission" date="2014-12" db="EMBL/GenBank/DDBJ databases">
        <title>The genome sequence of Methanohalophilus portucalensis strain FDF1.</title>
        <authorList>
            <person name="Lai M.-C."/>
            <person name="Lai S.-J."/>
        </authorList>
    </citation>
    <scope>NUCLEOTIDE SEQUENCE [LARGE SCALE GENOMIC DNA]</scope>
    <source>
        <strain evidence="5 8">FDF-1</strain>
    </source>
</reference>
<comment type="function">
    <text evidence="4">Located at the polypeptide exit tunnel on the outside of the subunit.</text>
</comment>
<dbReference type="GO" id="GO:0003735">
    <property type="term" value="F:structural constituent of ribosome"/>
    <property type="evidence" value="ECO:0007669"/>
    <property type="project" value="UniProtKB-UniRule"/>
</dbReference>
<protein>
    <recommendedName>
        <fullName evidence="4">Large ribosomal subunit protein uL24</fullName>
    </recommendedName>
</protein>
<dbReference type="Proteomes" id="UP000278252">
    <property type="component" value="Unassembled WGS sequence"/>
</dbReference>
<dbReference type="STRING" id="523843.SAMN06264941_1690"/>
<dbReference type="InterPro" id="IPR005756">
    <property type="entry name" value="Ribosomal_uL24_euk/arc"/>
</dbReference>
<evidence type="ECO:0000313" key="9">
    <source>
        <dbReference type="Proteomes" id="UP000193969"/>
    </source>
</evidence>
<dbReference type="InterPro" id="IPR008991">
    <property type="entry name" value="Translation_prot_SH3-like_sf"/>
</dbReference>
<dbReference type="HAMAP" id="MF_01326_A">
    <property type="entry name" value="Ribosomal_uL24_A"/>
    <property type="match status" value="1"/>
</dbReference>
<dbReference type="EMBL" id="FXBN01000003">
    <property type="protein sequence ID" value="SMH41826.1"/>
    <property type="molecule type" value="Genomic_DNA"/>
</dbReference>
<evidence type="ECO:0000313" key="8">
    <source>
        <dbReference type="Proteomes" id="UP000185713"/>
    </source>
</evidence>
<proteinExistence type="inferred from homology"/>
<sequence length="117" mass="12925">MVSKQPRKQRKARGTAPLHVKQKYMKAPLSKDLRSKYGRNATVAVGDTVQVMRGDHAGTKGLVEGASLKSGMIVMEGVYVTKADGTEVPRPLYPSNVMITSLDLKDKQRESRLLKSR</sequence>
<dbReference type="Proteomes" id="UP000185713">
    <property type="component" value="Unassembled WGS sequence"/>
</dbReference>
<gene>
    <name evidence="4" type="primary">rpl24</name>
    <name evidence="6" type="ORF">EFE41_04990</name>
    <name evidence="5" type="ORF">MPF_1178</name>
    <name evidence="7" type="ORF">SAMN06264941_1690</name>
</gene>
<evidence type="ECO:0000256" key="4">
    <source>
        <dbReference type="HAMAP-Rule" id="MF_01326"/>
    </source>
</evidence>
<comment type="function">
    <text evidence="4">One of two assembly initiator proteins, it binds directly to the 5'-end of the 23S rRNA, where it nucleates assembly of the 50S subunit.</text>
</comment>
<dbReference type="GO" id="GO:0015934">
    <property type="term" value="C:large ribosomal subunit"/>
    <property type="evidence" value="ECO:0007669"/>
    <property type="project" value="UniProtKB-UniRule"/>
</dbReference>
<evidence type="ECO:0000313" key="10">
    <source>
        <dbReference type="Proteomes" id="UP000278252"/>
    </source>
</evidence>
<dbReference type="Pfam" id="PF16906">
    <property type="entry name" value="Ribosomal_L26"/>
    <property type="match status" value="1"/>
</dbReference>
<keyword evidence="4" id="KW-0699">rRNA-binding</keyword>
<dbReference type="Gene3D" id="2.30.30.30">
    <property type="match status" value="1"/>
</dbReference>
<dbReference type="InterPro" id="IPR014722">
    <property type="entry name" value="Rib_uL2_dom2"/>
</dbReference>
<dbReference type="AlphaFoldDB" id="A0A1L9C4B3"/>